<dbReference type="EMBL" id="JBHLTF010000005">
    <property type="protein sequence ID" value="MFC0716592.1"/>
    <property type="molecule type" value="Genomic_DNA"/>
</dbReference>
<evidence type="ECO:0000313" key="4">
    <source>
        <dbReference type="Proteomes" id="UP001589898"/>
    </source>
</evidence>
<dbReference type="Pfam" id="PF08547">
    <property type="entry name" value="CIA30"/>
    <property type="match status" value="1"/>
</dbReference>
<dbReference type="InterPro" id="IPR013857">
    <property type="entry name" value="NADH-UbQ_OxRdtase-assoc_prot30"/>
</dbReference>
<reference evidence="3 4" key="1">
    <citation type="submission" date="2024-09" db="EMBL/GenBank/DDBJ databases">
        <authorList>
            <person name="Sun Q."/>
            <person name="Mori K."/>
        </authorList>
    </citation>
    <scope>NUCLEOTIDE SEQUENCE [LARGE SCALE GENOMIC DNA]</scope>
    <source>
        <strain evidence="3 4">KCTC 52403</strain>
    </source>
</reference>
<dbReference type="PANTHER" id="PTHR43135">
    <property type="entry name" value="ALPHA-D-RIBOSE 1-METHYLPHOSPHONATE 5-TRIPHOSPHATE DIPHOSPHATASE"/>
    <property type="match status" value="1"/>
</dbReference>
<dbReference type="InterPro" id="IPR011059">
    <property type="entry name" value="Metal-dep_hydrolase_composite"/>
</dbReference>
<dbReference type="RefSeq" id="WP_189496124.1">
    <property type="nucleotide sequence ID" value="NZ_BMZT01000004.1"/>
</dbReference>
<dbReference type="SUPFAM" id="SSF51338">
    <property type="entry name" value="Composite domain of metallo-dependent hydrolases"/>
    <property type="match status" value="1"/>
</dbReference>
<organism evidence="3 4">
    <name type="scientific">Luteimonas padinae</name>
    <dbReference type="NCBI Taxonomy" id="1714359"/>
    <lineage>
        <taxon>Bacteria</taxon>
        <taxon>Pseudomonadati</taxon>
        <taxon>Pseudomonadota</taxon>
        <taxon>Gammaproteobacteria</taxon>
        <taxon>Lysobacterales</taxon>
        <taxon>Lysobacteraceae</taxon>
        <taxon>Luteimonas</taxon>
    </lineage>
</organism>
<dbReference type="Gene3D" id="3.40.50.10910">
    <property type="entry name" value="Amidohydrolase"/>
    <property type="match status" value="1"/>
</dbReference>
<gene>
    <name evidence="3" type="ORF">ACFFFU_02290</name>
</gene>
<dbReference type="InterPro" id="IPR032466">
    <property type="entry name" value="Metal_Hydrolase"/>
</dbReference>
<sequence>MTRLPEVLAATAIAAAIAGAVVFAQPRSPSAHGAASAPAPASGEALPSGGEGAAFAISGVRVFDGERVLPEANVVVRDGRIEAVGAGVAIPAGLEVVDGAGRTLLPGFIDAHTHSWGDAQRDALRFGVTAELDMFGDWNRIPALRAQRQSLAATPQADLWTAGATVTTEGGHGTQFGLPVPTLAADGDGRAFVAARMAEGSDYIKLIVEDFSTHSAERRLPTITPAQVADAIAAAQEGGRLALVHVASQADALHAVDSGADGLVHVFHDVAASPGFVAAAKRAGSFVTPTLSVIAGFAQDGSGAALADDARLSPWLEAAQGAGLAASFPGAPRPQALDNALRSVAALHAAGVDILAGTDAGNPGTAHGISMHGELALLVRAGLTPAEALAAATAVPARRFGLADRGRIAPGLRADLLLVEGDPTADISATRAIAGIWKNGHAVPRPRVGQAAATAAAPAIADDALVADFEDGGTGVRFGHGWQVTTDAMAGGRSVATQEAIAGGAAGSRGALRVSGEIRPGFAFPWAGTMFHPGAQPMQPVDASSRSELVFQARGDGRTYQAMLFSGPSMQGMPAMQPFTAGPEWREVRIPLAAFAGADPATLRAVAITAGLPDGGFELFIDQVELR</sequence>
<evidence type="ECO:0000313" key="3">
    <source>
        <dbReference type="EMBL" id="MFC0716592.1"/>
    </source>
</evidence>
<feature type="domain" description="Amidohydrolase-related" evidence="1">
    <location>
        <begin position="103"/>
        <end position="441"/>
    </location>
</feature>
<dbReference type="SUPFAM" id="SSF49785">
    <property type="entry name" value="Galactose-binding domain-like"/>
    <property type="match status" value="1"/>
</dbReference>
<evidence type="ECO:0000259" key="1">
    <source>
        <dbReference type="Pfam" id="PF01979"/>
    </source>
</evidence>
<accession>A0ABV6SUI2</accession>
<dbReference type="InterPro" id="IPR006680">
    <property type="entry name" value="Amidohydro-rel"/>
</dbReference>
<dbReference type="SUPFAM" id="SSF51556">
    <property type="entry name" value="Metallo-dependent hydrolases"/>
    <property type="match status" value="1"/>
</dbReference>
<dbReference type="PANTHER" id="PTHR43135:SF3">
    <property type="entry name" value="ALPHA-D-RIBOSE 1-METHYLPHOSPHONATE 5-TRIPHOSPHATE DIPHOSPHATASE"/>
    <property type="match status" value="1"/>
</dbReference>
<dbReference type="Gene3D" id="3.30.110.90">
    <property type="entry name" value="Amidohydrolase"/>
    <property type="match status" value="1"/>
</dbReference>
<dbReference type="InterPro" id="IPR008979">
    <property type="entry name" value="Galactose-bd-like_sf"/>
</dbReference>
<dbReference type="Pfam" id="PF01979">
    <property type="entry name" value="Amidohydro_1"/>
    <property type="match status" value="1"/>
</dbReference>
<comment type="caution">
    <text evidence="3">The sequence shown here is derived from an EMBL/GenBank/DDBJ whole genome shotgun (WGS) entry which is preliminary data.</text>
</comment>
<protein>
    <submittedName>
        <fullName evidence="3">CIA30 family protein</fullName>
    </submittedName>
</protein>
<dbReference type="Gene3D" id="2.30.40.10">
    <property type="entry name" value="Urease, subunit C, domain 1"/>
    <property type="match status" value="1"/>
</dbReference>
<dbReference type="InterPro" id="IPR051781">
    <property type="entry name" value="Metallo-dep_Hydrolase"/>
</dbReference>
<proteinExistence type="predicted"/>
<dbReference type="Proteomes" id="UP001589898">
    <property type="component" value="Unassembled WGS sequence"/>
</dbReference>
<dbReference type="Gene3D" id="1.20.58.520">
    <property type="entry name" value="Amidohydrolase"/>
    <property type="match status" value="1"/>
</dbReference>
<evidence type="ECO:0000259" key="2">
    <source>
        <dbReference type="Pfam" id="PF08547"/>
    </source>
</evidence>
<name>A0ABV6SUI2_9GAMM</name>
<keyword evidence="4" id="KW-1185">Reference proteome</keyword>
<feature type="domain" description="NADH:ubiquinone oxidoreductase intermediate-associated protein 30" evidence="2">
    <location>
        <begin position="481"/>
        <end position="596"/>
    </location>
</feature>